<accession>A0A7W4K7S4</accession>
<gene>
    <name evidence="1" type="ORF">HLH28_10230</name>
</gene>
<comment type="caution">
    <text evidence="1">The sequence shown here is derived from an EMBL/GenBank/DDBJ whole genome shotgun (WGS) entry which is preliminary data.</text>
</comment>
<evidence type="ECO:0000313" key="1">
    <source>
        <dbReference type="EMBL" id="MBB2201950.1"/>
    </source>
</evidence>
<dbReference type="AlphaFoldDB" id="A0A7W4K7S4"/>
<organism evidence="1 2">
    <name type="scientific">Gluconacetobacter tumulisoli</name>
    <dbReference type="NCBI Taxonomy" id="1286189"/>
    <lineage>
        <taxon>Bacteria</taxon>
        <taxon>Pseudomonadati</taxon>
        <taxon>Pseudomonadota</taxon>
        <taxon>Alphaproteobacteria</taxon>
        <taxon>Acetobacterales</taxon>
        <taxon>Acetobacteraceae</taxon>
        <taxon>Gluconacetobacter</taxon>
    </lineage>
</organism>
<protein>
    <submittedName>
        <fullName evidence="1">Uncharacterized protein</fullName>
    </submittedName>
</protein>
<dbReference type="Proteomes" id="UP000578030">
    <property type="component" value="Unassembled WGS sequence"/>
</dbReference>
<evidence type="ECO:0000313" key="2">
    <source>
        <dbReference type="Proteomes" id="UP000578030"/>
    </source>
</evidence>
<keyword evidence="2" id="KW-1185">Reference proteome</keyword>
<sequence length="137" mass="14815">MLRIEGTCVPVEDILCPKQGVIAHDMIHYAVEKNIARRGFLSRVAADEVPGYAMAHEGEAEAVERLVECIQAELWSGRGAAAELIALYRLSCAARGHAAFDVSEVEVAAIRREVDDLAIRWAALPIGGSMVLAFAAR</sequence>
<name>A0A7W4K7S4_9PROT</name>
<dbReference type="RefSeq" id="WP_182958540.1">
    <property type="nucleotide sequence ID" value="NZ_JABEQM010000007.1"/>
</dbReference>
<dbReference type="EMBL" id="JABEQM010000007">
    <property type="protein sequence ID" value="MBB2201950.1"/>
    <property type="molecule type" value="Genomic_DNA"/>
</dbReference>
<proteinExistence type="predicted"/>
<reference evidence="1 2" key="1">
    <citation type="submission" date="2020-04" db="EMBL/GenBank/DDBJ databases">
        <title>Description of novel Gluconacetobacter.</title>
        <authorList>
            <person name="Sombolestani A."/>
        </authorList>
    </citation>
    <scope>NUCLEOTIDE SEQUENCE [LARGE SCALE GENOMIC DNA]</scope>
    <source>
        <strain evidence="1 2">LMG 27802</strain>
    </source>
</reference>